<evidence type="ECO:0000256" key="4">
    <source>
        <dbReference type="ARBA" id="ARBA00022475"/>
    </source>
</evidence>
<dbReference type="PRINTS" id="PR01009">
    <property type="entry name" value="FLGMRINGFLIF"/>
</dbReference>
<evidence type="ECO:0000313" key="15">
    <source>
        <dbReference type="Proteomes" id="UP000025171"/>
    </source>
</evidence>
<evidence type="ECO:0000256" key="11">
    <source>
        <dbReference type="SAM" id="Phobius"/>
    </source>
</evidence>
<dbReference type="GO" id="GO:0005886">
    <property type="term" value="C:plasma membrane"/>
    <property type="evidence" value="ECO:0007669"/>
    <property type="project" value="UniProtKB-SubCell"/>
</dbReference>
<evidence type="ECO:0000256" key="1">
    <source>
        <dbReference type="ARBA" id="ARBA00004117"/>
    </source>
</evidence>
<evidence type="ECO:0000313" key="14">
    <source>
        <dbReference type="EMBL" id="KCZ92209.1"/>
    </source>
</evidence>
<feature type="domain" description="Flagellar M-ring N-terminal" evidence="12">
    <location>
        <begin position="39"/>
        <end position="207"/>
    </location>
</feature>
<dbReference type="InterPro" id="IPR000067">
    <property type="entry name" value="FlgMring_FliF"/>
</dbReference>
<keyword evidence="7 11" id="KW-0472">Membrane</keyword>
<keyword evidence="14" id="KW-0282">Flagellum</keyword>
<feature type="compositionally biased region" description="Polar residues" evidence="10">
    <location>
        <begin position="290"/>
        <end position="300"/>
    </location>
</feature>
<feature type="transmembrane region" description="Helical" evidence="11">
    <location>
        <begin position="16"/>
        <end position="37"/>
    </location>
</feature>
<feature type="compositionally biased region" description="Low complexity" evidence="10">
    <location>
        <begin position="309"/>
        <end position="322"/>
    </location>
</feature>
<keyword evidence="14" id="KW-0966">Cell projection</keyword>
<accession>A0A059FNI5</accession>
<protein>
    <recommendedName>
        <fullName evidence="9">Flagellar M-ring protein</fullName>
    </recommendedName>
</protein>
<evidence type="ECO:0000256" key="7">
    <source>
        <dbReference type="ARBA" id="ARBA00023136"/>
    </source>
</evidence>
<dbReference type="InterPro" id="IPR043427">
    <property type="entry name" value="YscJ/FliF"/>
</dbReference>
<feature type="region of interest" description="Disordered" evidence="10">
    <location>
        <begin position="261"/>
        <end position="322"/>
    </location>
</feature>
<dbReference type="GO" id="GO:0071973">
    <property type="term" value="P:bacterial-type flagellum-dependent cell motility"/>
    <property type="evidence" value="ECO:0007669"/>
    <property type="project" value="InterPro"/>
</dbReference>
<evidence type="ECO:0000256" key="10">
    <source>
        <dbReference type="SAM" id="MobiDB-lite"/>
    </source>
</evidence>
<keyword evidence="6 11" id="KW-1133">Transmembrane helix</keyword>
<dbReference type="RefSeq" id="WP_035616425.1">
    <property type="nucleotide sequence ID" value="NZ_ARYK01000004.1"/>
</dbReference>
<dbReference type="AlphaFoldDB" id="A0A059FNI5"/>
<evidence type="ECO:0000259" key="13">
    <source>
        <dbReference type="Pfam" id="PF08345"/>
    </source>
</evidence>
<evidence type="ECO:0000259" key="12">
    <source>
        <dbReference type="Pfam" id="PF01514"/>
    </source>
</evidence>
<dbReference type="OrthoDB" id="9807026at2"/>
<dbReference type="EMBL" id="ARYK01000004">
    <property type="protein sequence ID" value="KCZ92209.1"/>
    <property type="molecule type" value="Genomic_DNA"/>
</dbReference>
<keyword evidence="8 9" id="KW-0975">Bacterial flagellum</keyword>
<dbReference type="Proteomes" id="UP000025171">
    <property type="component" value="Unassembled WGS sequence"/>
</dbReference>
<dbReference type="Pfam" id="PF01514">
    <property type="entry name" value="YscJ_FliF"/>
    <property type="match status" value="1"/>
</dbReference>
<comment type="caution">
    <text evidence="14">The sequence shown here is derived from an EMBL/GenBank/DDBJ whole genome shotgun (WGS) entry which is preliminary data.</text>
</comment>
<evidence type="ECO:0000256" key="3">
    <source>
        <dbReference type="ARBA" id="ARBA00007971"/>
    </source>
</evidence>
<dbReference type="GO" id="GO:0003774">
    <property type="term" value="F:cytoskeletal motor activity"/>
    <property type="evidence" value="ECO:0007669"/>
    <property type="project" value="InterPro"/>
</dbReference>
<feature type="compositionally biased region" description="Low complexity" evidence="10">
    <location>
        <begin position="278"/>
        <end position="287"/>
    </location>
</feature>
<dbReference type="GO" id="GO:0009431">
    <property type="term" value="C:bacterial-type flagellum basal body, MS ring"/>
    <property type="evidence" value="ECO:0007669"/>
    <property type="project" value="InterPro"/>
</dbReference>
<evidence type="ECO:0000256" key="9">
    <source>
        <dbReference type="PIRNR" id="PIRNR004862"/>
    </source>
</evidence>
<dbReference type="InterPro" id="IPR006182">
    <property type="entry name" value="FliF_N_dom"/>
</dbReference>
<dbReference type="PIRSF" id="PIRSF004862">
    <property type="entry name" value="FliF"/>
    <property type="match status" value="1"/>
</dbReference>
<proteinExistence type="inferred from homology"/>
<evidence type="ECO:0000256" key="2">
    <source>
        <dbReference type="ARBA" id="ARBA00004651"/>
    </source>
</evidence>
<dbReference type="PATRIC" id="fig|1280950.3.peg.1850"/>
<sequence length="502" mass="53320">MSFIGTLKALPLPRQLMLAGAVLGVVLVMTFMVRGVVQQPMALLYSGLEPASTGEVIEELDKRGTRYEIRGDAIFIPANERDGVRFALASSGLPQQSVQGYELLDEVNGFSVTSEMYNAAYWRAKEGELTRTILAIPGIKSVRVHIGASLRSGFARSDPKQTASVSLSTTRDLTGNQAEAIQYLVALAVSGLSPDEVAVIDSTKGILAGPGVESANQAGSTAETQEGALEQKIRRLLEARVGPGNSRVSVTMDVSHERLRTTAVSYDPDSRVVRNRSSGDVSESSGGSTAGITAASNLPQTAGEANGQSTTSTTRNSSETVSYEINEVRTESERMPGAVERISVAVLLNDQVLGIDPAAADAGALTEQMAEDFKQLIASAAGLDTSRGDDLTVEFMPFQIAVAGDMVEAPGVIAQLLERYLWSGVKVIVLGIVVIVLAFGVIRPLLNQKPEVQSATGADGQQYAVGADPFLSLKDFTMDRQDDAAAILQEWLNEDRKAAVNE</sequence>
<dbReference type="STRING" id="1280950.HJO_09244"/>
<dbReference type="InterPro" id="IPR045851">
    <property type="entry name" value="AMP-bd_C_sf"/>
</dbReference>
<dbReference type="InterPro" id="IPR013556">
    <property type="entry name" value="Flag_M-ring_C"/>
</dbReference>
<dbReference type="PANTHER" id="PTHR30046:SF0">
    <property type="entry name" value="FLAGELLAR M-RING PROTEIN"/>
    <property type="match status" value="1"/>
</dbReference>
<name>A0A059FNI5_9PROT</name>
<keyword evidence="4" id="KW-1003">Cell membrane</keyword>
<feature type="domain" description="Flagellar M-ring C-terminal" evidence="13">
    <location>
        <begin position="237"/>
        <end position="398"/>
    </location>
</feature>
<evidence type="ECO:0000256" key="5">
    <source>
        <dbReference type="ARBA" id="ARBA00022692"/>
    </source>
</evidence>
<gene>
    <name evidence="14" type="primary">fliF</name>
    <name evidence="14" type="ORF">HJO_09244</name>
</gene>
<dbReference type="PANTHER" id="PTHR30046">
    <property type="entry name" value="FLAGELLAR M-RING PROTEIN"/>
    <property type="match status" value="1"/>
</dbReference>
<feature type="transmembrane region" description="Helical" evidence="11">
    <location>
        <begin position="427"/>
        <end position="446"/>
    </location>
</feature>
<evidence type="ECO:0000256" key="8">
    <source>
        <dbReference type="ARBA" id="ARBA00023143"/>
    </source>
</evidence>
<comment type="similarity">
    <text evidence="3 9">Belongs to the FliF family.</text>
</comment>
<dbReference type="NCBIfam" id="TIGR00206">
    <property type="entry name" value="fliF"/>
    <property type="match status" value="1"/>
</dbReference>
<evidence type="ECO:0000256" key="6">
    <source>
        <dbReference type="ARBA" id="ARBA00022989"/>
    </source>
</evidence>
<comment type="subcellular location">
    <subcellularLocation>
        <location evidence="1 9">Bacterial flagellum basal body</location>
    </subcellularLocation>
    <subcellularLocation>
        <location evidence="2">Cell membrane</location>
        <topology evidence="2">Multi-pass membrane protein</topology>
    </subcellularLocation>
</comment>
<dbReference type="eggNOG" id="COG1766">
    <property type="taxonomic scope" value="Bacteria"/>
</dbReference>
<reference evidence="14 15" key="1">
    <citation type="journal article" date="2014" name="Antonie Van Leeuwenhoek">
        <title>Hyphomonas beringensis sp. nov. and Hyphomonas chukchiensis sp. nov., isolated from surface seawater of the Bering Sea and Chukchi Sea.</title>
        <authorList>
            <person name="Li C."/>
            <person name="Lai Q."/>
            <person name="Li G."/>
            <person name="Dong C."/>
            <person name="Wang J."/>
            <person name="Liao Y."/>
            <person name="Shao Z."/>
        </authorList>
    </citation>
    <scope>NUCLEOTIDE SEQUENCE [LARGE SCALE GENOMIC DNA]</scope>
    <source>
        <strain evidence="14 15">MHS-2</strain>
    </source>
</reference>
<keyword evidence="14" id="KW-0969">Cilium</keyword>
<dbReference type="Gene3D" id="3.30.300.30">
    <property type="match status" value="1"/>
</dbReference>
<dbReference type="Pfam" id="PF08345">
    <property type="entry name" value="YscJ_FliF_C"/>
    <property type="match status" value="1"/>
</dbReference>
<keyword evidence="15" id="KW-1185">Reference proteome</keyword>
<comment type="function">
    <text evidence="9">The M ring may be actively involved in energy transduction.</text>
</comment>
<keyword evidence="5 11" id="KW-0812">Transmembrane</keyword>
<organism evidence="14 15">
    <name type="scientific">Hyphomonas johnsonii MHS-2</name>
    <dbReference type="NCBI Taxonomy" id="1280950"/>
    <lineage>
        <taxon>Bacteria</taxon>
        <taxon>Pseudomonadati</taxon>
        <taxon>Pseudomonadota</taxon>
        <taxon>Alphaproteobacteria</taxon>
        <taxon>Hyphomonadales</taxon>
        <taxon>Hyphomonadaceae</taxon>
        <taxon>Hyphomonas</taxon>
    </lineage>
</organism>